<dbReference type="CDD" id="cd03250">
    <property type="entry name" value="ABCC_MRP_domain1"/>
    <property type="match status" value="1"/>
</dbReference>
<feature type="transmembrane region" description="Helical" evidence="16">
    <location>
        <begin position="1011"/>
        <end position="1033"/>
    </location>
</feature>
<organism evidence="19 20">
    <name type="scientific">Echeneis naucrates</name>
    <name type="common">Live sharksucker</name>
    <dbReference type="NCBI Taxonomy" id="173247"/>
    <lineage>
        <taxon>Eukaryota</taxon>
        <taxon>Metazoa</taxon>
        <taxon>Chordata</taxon>
        <taxon>Craniata</taxon>
        <taxon>Vertebrata</taxon>
        <taxon>Euteleostomi</taxon>
        <taxon>Actinopterygii</taxon>
        <taxon>Neopterygii</taxon>
        <taxon>Teleostei</taxon>
        <taxon>Neoteleostei</taxon>
        <taxon>Acanthomorphata</taxon>
        <taxon>Carangaria</taxon>
        <taxon>Carangiformes</taxon>
        <taxon>Echeneidae</taxon>
        <taxon>Echeneis</taxon>
    </lineage>
</organism>
<comment type="catalytic activity">
    <reaction evidence="15">
        <text>17beta-estradiol 17-O-(beta-D-glucuronate)(in) + ATP + H2O = 17beta-estradiol 17-O-(beta-D-glucuronate)(out) + ADP + phosphate + H(+)</text>
        <dbReference type="Rhea" id="RHEA:60128"/>
        <dbReference type="ChEBI" id="CHEBI:15377"/>
        <dbReference type="ChEBI" id="CHEBI:15378"/>
        <dbReference type="ChEBI" id="CHEBI:30616"/>
        <dbReference type="ChEBI" id="CHEBI:43474"/>
        <dbReference type="ChEBI" id="CHEBI:82961"/>
        <dbReference type="ChEBI" id="CHEBI:456216"/>
    </reaction>
    <physiologicalReaction direction="left-to-right" evidence="15">
        <dbReference type="Rhea" id="RHEA:60129"/>
    </physiologicalReaction>
</comment>
<feature type="domain" description="ABC transmembrane type-1" evidence="18">
    <location>
        <begin position="328"/>
        <end position="605"/>
    </location>
</feature>
<accession>A0A665WVB5</accession>
<dbReference type="InterPro" id="IPR017871">
    <property type="entry name" value="ABC_transporter-like_CS"/>
</dbReference>
<feature type="transmembrane region" description="Helical" evidence="16">
    <location>
        <begin position="358"/>
        <end position="378"/>
    </location>
</feature>
<dbReference type="CDD" id="cd03244">
    <property type="entry name" value="ABCC_MRP_domain2"/>
    <property type="match status" value="1"/>
</dbReference>
<keyword evidence="7" id="KW-0547">Nucleotide-binding</keyword>
<dbReference type="GO" id="GO:0006869">
    <property type="term" value="P:lipid transport"/>
    <property type="evidence" value="ECO:0007669"/>
    <property type="project" value="UniProtKB-KW"/>
</dbReference>
<evidence type="ECO:0000256" key="4">
    <source>
        <dbReference type="ARBA" id="ARBA00022475"/>
    </source>
</evidence>
<dbReference type="Pfam" id="PF00664">
    <property type="entry name" value="ABC_membrane"/>
    <property type="match status" value="2"/>
</dbReference>
<dbReference type="SUPFAM" id="SSF90123">
    <property type="entry name" value="ABC transporter transmembrane region"/>
    <property type="match status" value="2"/>
</dbReference>
<dbReference type="Gene3D" id="1.20.1560.10">
    <property type="entry name" value="ABC transporter type 1, transmembrane domain"/>
    <property type="match status" value="2"/>
</dbReference>
<evidence type="ECO:0000313" key="20">
    <source>
        <dbReference type="Proteomes" id="UP000472264"/>
    </source>
</evidence>
<feature type="transmembrane region" description="Helical" evidence="16">
    <location>
        <begin position="33"/>
        <end position="52"/>
    </location>
</feature>
<dbReference type="PROSITE" id="PS00211">
    <property type="entry name" value="ABC_TRANSPORTER_1"/>
    <property type="match status" value="2"/>
</dbReference>
<dbReference type="InterPro" id="IPR027417">
    <property type="entry name" value="P-loop_NTPase"/>
</dbReference>
<evidence type="ECO:0000256" key="13">
    <source>
        <dbReference type="ARBA" id="ARBA00034018"/>
    </source>
</evidence>
<evidence type="ECO:0000259" key="18">
    <source>
        <dbReference type="PROSITE" id="PS50929"/>
    </source>
</evidence>
<comment type="similarity">
    <text evidence="2">Belongs to the ABC transporter superfamily. ABCC family. Conjugate transporter (TC 3.A.1.208) subfamily.</text>
</comment>
<dbReference type="GO" id="GO:0008559">
    <property type="term" value="F:ABC-type xenobiotic transporter activity"/>
    <property type="evidence" value="ECO:0007669"/>
    <property type="project" value="UniProtKB-EC"/>
</dbReference>
<comment type="catalytic activity">
    <reaction evidence="13">
        <text>ATP + H2O + xenobioticSide 1 = ADP + phosphate + xenobioticSide 2.</text>
        <dbReference type="EC" id="7.6.2.2"/>
    </reaction>
</comment>
<dbReference type="Gene3D" id="3.40.50.300">
    <property type="entry name" value="P-loop containing nucleotide triphosphate hydrolases"/>
    <property type="match status" value="2"/>
</dbReference>
<dbReference type="FunFam" id="1.20.1560.10:FF:000001">
    <property type="entry name" value="ATP-binding cassette subfamily C member 1"/>
    <property type="match status" value="1"/>
</dbReference>
<keyword evidence="5 16" id="KW-0812">Transmembrane</keyword>
<keyword evidence="8" id="KW-0067">ATP-binding</keyword>
<dbReference type="InterPro" id="IPR011527">
    <property type="entry name" value="ABC1_TM_dom"/>
</dbReference>
<evidence type="ECO:0000256" key="11">
    <source>
        <dbReference type="ARBA" id="ARBA00023055"/>
    </source>
</evidence>
<feature type="transmembrane region" description="Helical" evidence="16">
    <location>
        <begin position="163"/>
        <end position="181"/>
    </location>
</feature>
<dbReference type="InterPro" id="IPR036640">
    <property type="entry name" value="ABC1_TM_sf"/>
</dbReference>
<feature type="transmembrane region" description="Helical" evidence="16">
    <location>
        <begin position="437"/>
        <end position="456"/>
    </location>
</feature>
<feature type="transmembrane region" description="Helical" evidence="16">
    <location>
        <begin position="1039"/>
        <end position="1059"/>
    </location>
</feature>
<reference evidence="19" key="3">
    <citation type="submission" date="2025-09" db="UniProtKB">
        <authorList>
            <consortium name="Ensembl"/>
        </authorList>
    </citation>
    <scope>IDENTIFICATION</scope>
</reference>
<dbReference type="FunFam" id="3.40.50.300:FF:000997">
    <property type="entry name" value="Multidrug resistance-associated protein 1"/>
    <property type="match status" value="1"/>
</dbReference>
<evidence type="ECO:0000259" key="17">
    <source>
        <dbReference type="PROSITE" id="PS50893"/>
    </source>
</evidence>
<evidence type="ECO:0000256" key="7">
    <source>
        <dbReference type="ARBA" id="ARBA00022741"/>
    </source>
</evidence>
<dbReference type="PROSITE" id="PS50929">
    <property type="entry name" value="ABC_TM1F"/>
    <property type="match status" value="2"/>
</dbReference>
<dbReference type="CDD" id="cd18603">
    <property type="entry name" value="ABC_6TM_MRP1_2_3_6_D2_like"/>
    <property type="match status" value="1"/>
</dbReference>
<evidence type="ECO:0000256" key="15">
    <source>
        <dbReference type="ARBA" id="ARBA00047576"/>
    </source>
</evidence>
<evidence type="ECO:0000256" key="10">
    <source>
        <dbReference type="ARBA" id="ARBA00022989"/>
    </source>
</evidence>
<dbReference type="Proteomes" id="UP000472264">
    <property type="component" value="Chromosome 19"/>
</dbReference>
<dbReference type="FunFam" id="1.20.1560.10:FF:000007">
    <property type="entry name" value="ATP-binding cassette subfamily C member 1"/>
    <property type="match status" value="1"/>
</dbReference>
<dbReference type="PROSITE" id="PS50893">
    <property type="entry name" value="ABC_TRANSPORTER_2"/>
    <property type="match status" value="2"/>
</dbReference>
<dbReference type="InterPro" id="IPR056227">
    <property type="entry name" value="TMD0_ABC"/>
</dbReference>
<keyword evidence="3" id="KW-0813">Transport</keyword>
<keyword evidence="10 16" id="KW-1133">Transmembrane helix</keyword>
<evidence type="ECO:0008006" key="21">
    <source>
        <dbReference type="Google" id="ProtNLM"/>
    </source>
</evidence>
<proteinExistence type="inferred from homology"/>
<feature type="domain" description="ABC transporter" evidence="17">
    <location>
        <begin position="568"/>
        <end position="803"/>
    </location>
</feature>
<evidence type="ECO:0000313" key="19">
    <source>
        <dbReference type="Ensembl" id="ENSENLP00000047911.1"/>
    </source>
</evidence>
<reference evidence="19" key="2">
    <citation type="submission" date="2025-08" db="UniProtKB">
        <authorList>
            <consortium name="Ensembl"/>
        </authorList>
    </citation>
    <scope>IDENTIFICATION</scope>
</reference>
<evidence type="ECO:0000256" key="5">
    <source>
        <dbReference type="ARBA" id="ARBA00022692"/>
    </source>
</evidence>
<evidence type="ECO:0000256" key="6">
    <source>
        <dbReference type="ARBA" id="ARBA00022737"/>
    </source>
</evidence>
<keyword evidence="4" id="KW-1003">Cell membrane</keyword>
<dbReference type="FunFam" id="3.40.50.300:FF:000074">
    <property type="entry name" value="Multidrug resistance-associated protein 5 isoform 1"/>
    <property type="match status" value="1"/>
</dbReference>
<dbReference type="Pfam" id="PF00005">
    <property type="entry name" value="ABC_tran"/>
    <property type="match status" value="2"/>
</dbReference>
<feature type="domain" description="ABC transmembrane type-1" evidence="18">
    <location>
        <begin position="901"/>
        <end position="1165"/>
    </location>
</feature>
<keyword evidence="6" id="KW-0677">Repeat</keyword>
<comment type="catalytic activity">
    <reaction evidence="14">
        <text>leukotriene C4(in) + ATP + H2O = leukotriene C4(out) + ADP + phosphate + H(+)</text>
        <dbReference type="Rhea" id="RHEA:38963"/>
        <dbReference type="ChEBI" id="CHEBI:15377"/>
        <dbReference type="ChEBI" id="CHEBI:15378"/>
        <dbReference type="ChEBI" id="CHEBI:30616"/>
        <dbReference type="ChEBI" id="CHEBI:43474"/>
        <dbReference type="ChEBI" id="CHEBI:57973"/>
        <dbReference type="ChEBI" id="CHEBI:456216"/>
    </reaction>
    <physiologicalReaction direction="left-to-right" evidence="14">
        <dbReference type="Rhea" id="RHEA:38964"/>
    </physiologicalReaction>
</comment>
<evidence type="ECO:0000256" key="12">
    <source>
        <dbReference type="ARBA" id="ARBA00023136"/>
    </source>
</evidence>
<comment type="subcellular location">
    <subcellularLocation>
        <location evidence="1">Cell membrane</location>
        <topology evidence="1">Multi-pass membrane protein</topology>
    </subcellularLocation>
</comment>
<evidence type="ECO:0000256" key="14">
    <source>
        <dbReference type="ARBA" id="ARBA00047523"/>
    </source>
</evidence>
<reference evidence="19" key="1">
    <citation type="submission" date="2021-04" db="EMBL/GenBank/DDBJ databases">
        <authorList>
            <consortium name="Wellcome Sanger Institute Data Sharing"/>
        </authorList>
    </citation>
    <scope>NUCLEOTIDE SEQUENCE [LARGE SCALE GENOMIC DNA]</scope>
</reference>
<feature type="transmembrane region" description="Helical" evidence="16">
    <location>
        <begin position="101"/>
        <end position="120"/>
    </location>
</feature>
<gene>
    <name evidence="19" type="primary">abcc3</name>
</gene>
<evidence type="ECO:0000256" key="16">
    <source>
        <dbReference type="SAM" id="Phobius"/>
    </source>
</evidence>
<keyword evidence="11" id="KW-0445">Lipid transport</keyword>
<feature type="domain" description="ABC transporter" evidence="17">
    <location>
        <begin position="1199"/>
        <end position="1433"/>
    </location>
</feature>
<dbReference type="Pfam" id="PF24357">
    <property type="entry name" value="TMD0_ABC"/>
    <property type="match status" value="1"/>
</dbReference>
<dbReference type="InterPro" id="IPR003593">
    <property type="entry name" value="AAA+_ATPase"/>
</dbReference>
<dbReference type="GO" id="GO:0005524">
    <property type="term" value="F:ATP binding"/>
    <property type="evidence" value="ECO:0007669"/>
    <property type="project" value="UniProtKB-KW"/>
</dbReference>
<sequence length="1438" mass="162342">MERLCGPKLPFWVANQTFHTDRPDLPECFQLSVLSWLPCIYLWAVCPIYLFYLKKNNRGYIMMSVLNRFKTIFGLFLWIVCWTELFYTFHELRHGHNQPPIYFITPLVLGMTMLLATFLIQFERLRGVQSSGVLFIFWFLSVLCAIVPFRSKILEVTDKLRFSTFYFYFTLVVFELILCCFNEKPPLFSNVITDPNPCPETTAGFLSTITFWWFTSMAIKGYKVSLEAKDLWSLNERDSSKVMVPNLLREWDKELAQAQRQNPVVIVFSTVRSFILPKRLIRTRGESSPEEVEVLLSNQTAAPRKPSFLRALVKAFGPYFLIGSGFKLLQDIITFVNPQLLRYKKLTLHVNTKGVPDWWGYSLSFLMFFTAFLQTLILHRHFQYCFVTGMNVRTAIIGALYRKALVITNAAKRSSTVGEIVNLMSVDAQRFMDLTTFLNMLWSAPLQIMLALYFLWQNLGPSVLAGVAVMIMLIPFNAVIAMKTRAYQVEQMQYKDARIKLMNEILNGIKVLKLYAWENSFKEKVLAIRQKELNVLRKAAYLGALSTMAWTSAPFLVALTTFAVYVTIDENNVLDAEKAFVSLSLFNILRFPLNMLPQVISSIVQVGTCSKSSTACVCYNGDVCKTWVCIHLIICDTSRKGSVAYVPQQAWIQNATLRDNILFGKPYNEQKYRCVLEACALTPDLEVLPGGDMTEIGEKGINLSGGQRQRVSLARALYSDAEVYLLDDPLSAVDAHVSKHIFDNLIGPEGILKGKTRVLVTHGISFLPQVDNIMVMVEGRVSEMGSYQELLNQNGSFAEFLRNYALEDIVEEDEVIGEAMNEVIPSRFHRQISIISSDGDNTRCRSVRKHGCSQKKYSEPQEKKKPQEIEKLIQTETAETGRVKTKVYLEYVKAVGPLLSVLICFLYGCQSATAIGANIWLSQWTNDASRNETKENVNMRVGVYAALGIAQGILVMISSFTLAMGNIGAARKLHYSLLTNKLHTPQSFFDTTPIGRVINRFSKDIYVIDEALPATVLMFLGTFFVSLSTLIVIVSSTPIFAVVVFPLALIYIFVQRFYVATSRQLKRLESVSRSPIYSHFSETITGSSVIRAYGRNSAFVLMSDMKVDENQKSYYPGIVSNRWLGVRIEFIGNCIVLFAALFAVIGKENLNPGLVGLSVSYALQVGLILCMHSEKNKSFAPWEVEDKKPPPEWPMEGNVQFQDYSVRYREGLDLVLKKLNLSVQGGEKIGIVGRTGAGKSSMTLCLFRLLEAAAGEITIDRVKIAEIGLHDLRSKLTIIPQEPVLFSGTLRMNLDPFDQCSDEDVWKALEHCHLHKFVSNQPAKLDLECAEGGENLSVGQRQLVCLARALLRKTKILVLDEATAAIDLETDNLIQSTIRTQFEECTVFTIAHRLNTVMDYTRILVLDKGQVAEFDTPTNLISQRGIFYSMAKDAGLAQ</sequence>
<feature type="transmembrane region" description="Helical" evidence="16">
    <location>
        <begin position="539"/>
        <end position="567"/>
    </location>
</feature>
<keyword evidence="12 16" id="KW-0472">Membrane</keyword>
<dbReference type="InterPro" id="IPR003439">
    <property type="entry name" value="ABC_transporter-like_ATP-bd"/>
</dbReference>
<feature type="transmembrane region" description="Helical" evidence="16">
    <location>
        <begin position="894"/>
        <end position="921"/>
    </location>
</feature>
<dbReference type="InterPro" id="IPR050173">
    <property type="entry name" value="ABC_transporter_C-like"/>
</dbReference>
<dbReference type="Ensembl" id="ENSENLT00000049057.1">
    <property type="protein sequence ID" value="ENSENLP00000047911.1"/>
    <property type="gene ID" value="ENSENLG00000014118.1"/>
</dbReference>
<dbReference type="GO" id="GO:0005886">
    <property type="term" value="C:plasma membrane"/>
    <property type="evidence" value="ECO:0007669"/>
    <property type="project" value="UniProtKB-SubCell"/>
</dbReference>
<evidence type="ECO:0000256" key="3">
    <source>
        <dbReference type="ARBA" id="ARBA00022448"/>
    </source>
</evidence>
<dbReference type="PANTHER" id="PTHR24223">
    <property type="entry name" value="ATP-BINDING CASSETTE SUB-FAMILY C"/>
    <property type="match status" value="1"/>
</dbReference>
<feature type="transmembrane region" description="Helical" evidence="16">
    <location>
        <begin position="132"/>
        <end position="151"/>
    </location>
</feature>
<protein>
    <recommendedName>
        <fullName evidence="21">ATP-binding cassette, sub-family C (CFTR/MRP), member 3</fullName>
    </recommendedName>
</protein>
<dbReference type="SUPFAM" id="SSF52540">
    <property type="entry name" value="P-loop containing nucleoside triphosphate hydrolases"/>
    <property type="match status" value="2"/>
</dbReference>
<keyword evidence="9" id="KW-1278">Translocase</keyword>
<evidence type="ECO:0000256" key="1">
    <source>
        <dbReference type="ARBA" id="ARBA00004651"/>
    </source>
</evidence>
<dbReference type="GO" id="GO:0016887">
    <property type="term" value="F:ATP hydrolysis activity"/>
    <property type="evidence" value="ECO:0007669"/>
    <property type="project" value="InterPro"/>
</dbReference>
<feature type="transmembrane region" description="Helical" evidence="16">
    <location>
        <begin position="941"/>
        <end position="963"/>
    </location>
</feature>
<feature type="transmembrane region" description="Helical" evidence="16">
    <location>
        <begin position="1130"/>
        <end position="1146"/>
    </location>
</feature>
<dbReference type="SMART" id="SM00382">
    <property type="entry name" value="AAA"/>
    <property type="match status" value="1"/>
</dbReference>
<dbReference type="PANTHER" id="PTHR24223:SF405">
    <property type="entry name" value="ATP-BINDING CASSETTE SUB-FAMILY C MEMBER 3"/>
    <property type="match status" value="1"/>
</dbReference>
<evidence type="ECO:0000256" key="2">
    <source>
        <dbReference type="ARBA" id="ARBA00009726"/>
    </source>
</evidence>
<feature type="transmembrane region" description="Helical" evidence="16">
    <location>
        <begin position="462"/>
        <end position="482"/>
    </location>
</feature>
<evidence type="ECO:0000256" key="9">
    <source>
        <dbReference type="ARBA" id="ARBA00022967"/>
    </source>
</evidence>
<feature type="transmembrane region" description="Helical" evidence="16">
    <location>
        <begin position="72"/>
        <end position="89"/>
    </location>
</feature>
<keyword evidence="20" id="KW-1185">Reference proteome</keyword>
<dbReference type="CDD" id="cd18595">
    <property type="entry name" value="ABC_6TM_MRP1_2_3_6_D1_like"/>
    <property type="match status" value="1"/>
</dbReference>
<evidence type="ECO:0000256" key="8">
    <source>
        <dbReference type="ARBA" id="ARBA00022840"/>
    </source>
</evidence>
<name>A0A665WVB5_ECHNA</name>